<protein>
    <submittedName>
        <fullName evidence="1">Uncharacterized protein</fullName>
    </submittedName>
</protein>
<dbReference type="Proteomes" id="UP000177907">
    <property type="component" value="Unassembled WGS sequence"/>
</dbReference>
<name>A0A1F6NWP1_9BACT</name>
<sequence length="85" mass="10903">MWRWIKEELRFYAKLLNFMRRAIHDWKMYLTFWQSKVLKQRTKKIGNEIKFRLRFPIRFMSDFLNTTKNYTKENMSQLFQRRFLI</sequence>
<dbReference type="EMBL" id="MFQZ01000004">
    <property type="protein sequence ID" value="OGH88301.1"/>
    <property type="molecule type" value="Genomic_DNA"/>
</dbReference>
<accession>A0A1F6NWP1</accession>
<organism evidence="1 2">
    <name type="scientific">Candidatus Magasanikbacteria bacterium RIFOXYC2_FULL_42_28</name>
    <dbReference type="NCBI Taxonomy" id="1798704"/>
    <lineage>
        <taxon>Bacteria</taxon>
        <taxon>Candidatus Magasanikiibacteriota</taxon>
    </lineage>
</organism>
<comment type="caution">
    <text evidence="1">The sequence shown here is derived from an EMBL/GenBank/DDBJ whole genome shotgun (WGS) entry which is preliminary data.</text>
</comment>
<evidence type="ECO:0000313" key="1">
    <source>
        <dbReference type="EMBL" id="OGH88301.1"/>
    </source>
</evidence>
<gene>
    <name evidence="1" type="ORF">A3J93_02160</name>
</gene>
<reference evidence="1 2" key="1">
    <citation type="journal article" date="2016" name="Nat. Commun.">
        <title>Thousands of microbial genomes shed light on interconnected biogeochemical processes in an aquifer system.</title>
        <authorList>
            <person name="Anantharaman K."/>
            <person name="Brown C.T."/>
            <person name="Hug L.A."/>
            <person name="Sharon I."/>
            <person name="Castelle C.J."/>
            <person name="Probst A.J."/>
            <person name="Thomas B.C."/>
            <person name="Singh A."/>
            <person name="Wilkins M.J."/>
            <person name="Karaoz U."/>
            <person name="Brodie E.L."/>
            <person name="Williams K.H."/>
            <person name="Hubbard S.S."/>
            <person name="Banfield J.F."/>
        </authorList>
    </citation>
    <scope>NUCLEOTIDE SEQUENCE [LARGE SCALE GENOMIC DNA]</scope>
</reference>
<evidence type="ECO:0000313" key="2">
    <source>
        <dbReference type="Proteomes" id="UP000177907"/>
    </source>
</evidence>
<proteinExistence type="predicted"/>
<dbReference type="AlphaFoldDB" id="A0A1F6NWP1"/>